<dbReference type="AlphaFoldDB" id="A0A813LXM0"/>
<evidence type="ECO:0000313" key="2">
    <source>
        <dbReference type="EMBL" id="CAE8741022.1"/>
    </source>
</evidence>
<organism evidence="2 3">
    <name type="scientific">Polarella glacialis</name>
    <name type="common">Dinoflagellate</name>
    <dbReference type="NCBI Taxonomy" id="89957"/>
    <lineage>
        <taxon>Eukaryota</taxon>
        <taxon>Sar</taxon>
        <taxon>Alveolata</taxon>
        <taxon>Dinophyceae</taxon>
        <taxon>Suessiales</taxon>
        <taxon>Suessiaceae</taxon>
        <taxon>Polarella</taxon>
    </lineage>
</organism>
<feature type="compositionally biased region" description="Basic residues" evidence="1">
    <location>
        <begin position="17"/>
        <end position="34"/>
    </location>
</feature>
<gene>
    <name evidence="2" type="ORF">PGLA2088_LOCUS50263</name>
</gene>
<feature type="region of interest" description="Disordered" evidence="1">
    <location>
        <begin position="1"/>
        <end position="70"/>
    </location>
</feature>
<sequence length="70" mass="7392">ATARTPAGSQGTATGVARRKSRPHRSLSRRRPGCKGHGCKEKQKTQQLPADGLDSSSQVLTDLPAGVLQQ</sequence>
<proteinExistence type="predicted"/>
<feature type="non-terminal residue" evidence="2">
    <location>
        <position position="70"/>
    </location>
</feature>
<evidence type="ECO:0000256" key="1">
    <source>
        <dbReference type="SAM" id="MobiDB-lite"/>
    </source>
</evidence>
<reference evidence="2" key="1">
    <citation type="submission" date="2021-02" db="EMBL/GenBank/DDBJ databases">
        <authorList>
            <person name="Dougan E. K."/>
            <person name="Rhodes N."/>
            <person name="Thang M."/>
            <person name="Chan C."/>
        </authorList>
    </citation>
    <scope>NUCLEOTIDE SEQUENCE</scope>
</reference>
<name>A0A813LXM0_POLGL</name>
<protein>
    <submittedName>
        <fullName evidence="2">Uncharacterized protein</fullName>
    </submittedName>
</protein>
<dbReference type="EMBL" id="CAJNNW010037346">
    <property type="protein sequence ID" value="CAE8741022.1"/>
    <property type="molecule type" value="Genomic_DNA"/>
</dbReference>
<dbReference type="Proteomes" id="UP000626109">
    <property type="component" value="Unassembled WGS sequence"/>
</dbReference>
<evidence type="ECO:0000313" key="3">
    <source>
        <dbReference type="Proteomes" id="UP000626109"/>
    </source>
</evidence>
<accession>A0A813LXM0</accession>
<comment type="caution">
    <text evidence="2">The sequence shown here is derived from an EMBL/GenBank/DDBJ whole genome shotgun (WGS) entry which is preliminary data.</text>
</comment>
<feature type="non-terminal residue" evidence="2">
    <location>
        <position position="1"/>
    </location>
</feature>